<evidence type="ECO:0000313" key="4">
    <source>
        <dbReference type="Proteomes" id="UP000006790"/>
    </source>
</evidence>
<sequence length="265" mass="30354">MAKFFRISTLKLGYMIKFAARRAIHTVPRLPGISKLETEGIPNIFSAGGFKQCWLDQQKYLCDKLTLATAGTALESYLPFHIVLNTAKKPFQTHIFNLASAAHNNHLFIENILPTDGVETKPSRLFEQRIRAQFDHSWEEVKEEMVRRSEQEVLGQGWLFLVENANKEVHILTVQNNGTPYYFPRNQSIDFNAPVSTEDLDQFKEIEALASKGDVEDWTMPLIAVNLWDQAYLKDYGVAGRSKYVKNVLDNLNWIAINKRLYSGN</sequence>
<dbReference type="Pfam" id="PF02777">
    <property type="entry name" value="Sod_Fe_C"/>
    <property type="match status" value="2"/>
</dbReference>
<dbReference type="SUPFAM" id="SSF54719">
    <property type="entry name" value="Fe,Mn superoxide dismutase (SOD), C-terminal domain"/>
    <property type="match status" value="1"/>
</dbReference>
<proteinExistence type="predicted"/>
<protein>
    <recommendedName>
        <fullName evidence="2">Manganese/iron superoxide dismutase C-terminal domain-containing protein</fullName>
    </recommendedName>
</protein>
<dbReference type="KEGG" id="erc:Ecym_7164"/>
<reference evidence="4" key="1">
    <citation type="journal article" date="2012" name="G3 (Bethesda)">
        <title>Pichia sorbitophila, an interspecies yeast hybrid reveals early steps of genome resolution following polyploidization.</title>
        <authorList>
            <person name="Leh Louis V."/>
            <person name="Despons L."/>
            <person name="Friedrich A."/>
            <person name="Martin T."/>
            <person name="Durrens P."/>
            <person name="Casaregola S."/>
            <person name="Neuveglise C."/>
            <person name="Fairhead C."/>
            <person name="Marck C."/>
            <person name="Cruz J.A."/>
            <person name="Straub M.L."/>
            <person name="Kugler V."/>
            <person name="Sacerdot C."/>
            <person name="Uzunov Z."/>
            <person name="Thierry A."/>
            <person name="Weiss S."/>
            <person name="Bleykasten C."/>
            <person name="De Montigny J."/>
            <person name="Jacques N."/>
            <person name="Jung P."/>
            <person name="Lemaire M."/>
            <person name="Mallet S."/>
            <person name="Morel G."/>
            <person name="Richard G.F."/>
            <person name="Sarkar A."/>
            <person name="Savel G."/>
            <person name="Schacherer J."/>
            <person name="Seret M.L."/>
            <person name="Talla E."/>
            <person name="Samson G."/>
            <person name="Jubin C."/>
            <person name="Poulain J."/>
            <person name="Vacherie B."/>
            <person name="Barbe V."/>
            <person name="Pelletier E."/>
            <person name="Sherman D.J."/>
            <person name="Westhof E."/>
            <person name="Weissenbach J."/>
            <person name="Baret P.V."/>
            <person name="Wincker P."/>
            <person name="Gaillardin C."/>
            <person name="Dujon B."/>
            <person name="Souciet J.L."/>
        </authorList>
    </citation>
    <scope>NUCLEOTIDE SEQUENCE [LARGE SCALE GENOMIC DNA]</scope>
    <source>
        <strain evidence="4">CBS 270.75 / DBVPG 7215 / KCTC 17166 / NRRL Y-17582</strain>
    </source>
</reference>
<dbReference type="SUPFAM" id="SSF46609">
    <property type="entry name" value="Fe,Mn superoxide dismutase (SOD), N-terminal domain"/>
    <property type="match status" value="1"/>
</dbReference>
<comment type="function">
    <text evidence="1">Component of the mitochondrial ribosome (mitoribosome), a dedicated translation machinery responsible for the synthesis of mitochondrial genome-encoded proteins, including at least some of the essential transmembrane subunits of the mitochondrial respiratory chain. The mitoribosomes are attached to the mitochondrial inner membrane and translation products are cotranslationally integrated into the membrane.</text>
</comment>
<feature type="domain" description="Manganese/iron superoxide dismutase C-terminal" evidence="2">
    <location>
        <begin position="126"/>
        <end position="182"/>
    </location>
</feature>
<dbReference type="EMBL" id="CP002503">
    <property type="protein sequence ID" value="AET41012.1"/>
    <property type="molecule type" value="Genomic_DNA"/>
</dbReference>
<dbReference type="HOGENOM" id="CLU_057349_1_1_1"/>
<dbReference type="PANTHER" id="PTHR43595:SF2">
    <property type="entry name" value="SMALL RIBOSOMAL SUBUNIT PROTEIN MS42"/>
    <property type="match status" value="1"/>
</dbReference>
<dbReference type="AlphaFoldDB" id="G8JVZ7"/>
<dbReference type="InterPro" id="IPR019832">
    <property type="entry name" value="Mn/Fe_SOD_C"/>
</dbReference>
<dbReference type="InParanoid" id="G8JVZ7"/>
<dbReference type="RefSeq" id="XP_003647829.1">
    <property type="nucleotide sequence ID" value="XM_003647781.1"/>
</dbReference>
<feature type="domain" description="Manganese/iron superoxide dismutase C-terminal" evidence="2">
    <location>
        <begin position="218"/>
        <end position="260"/>
    </location>
</feature>
<keyword evidence="4" id="KW-1185">Reference proteome</keyword>
<dbReference type="GO" id="GO:0003735">
    <property type="term" value="F:structural constituent of ribosome"/>
    <property type="evidence" value="ECO:0007669"/>
    <property type="project" value="EnsemblFungi"/>
</dbReference>
<name>G8JVZ7_ERECY</name>
<dbReference type="InterPro" id="IPR036324">
    <property type="entry name" value="Mn/Fe_SOD_N_sf"/>
</dbReference>
<dbReference type="eggNOG" id="KOG0876">
    <property type="taxonomic scope" value="Eukaryota"/>
</dbReference>
<dbReference type="OMA" id="MTAREPN"/>
<organism evidence="3 4">
    <name type="scientific">Eremothecium cymbalariae (strain CBS 270.75 / DBVPG 7215 / KCTC 17166 / NRRL Y-17582)</name>
    <name type="common">Yeast</name>
    <dbReference type="NCBI Taxonomy" id="931890"/>
    <lineage>
        <taxon>Eukaryota</taxon>
        <taxon>Fungi</taxon>
        <taxon>Dikarya</taxon>
        <taxon>Ascomycota</taxon>
        <taxon>Saccharomycotina</taxon>
        <taxon>Saccharomycetes</taxon>
        <taxon>Saccharomycetales</taxon>
        <taxon>Saccharomycetaceae</taxon>
        <taxon>Eremothecium</taxon>
    </lineage>
</organism>
<dbReference type="OrthoDB" id="275227at2759"/>
<dbReference type="GO" id="GO:0046872">
    <property type="term" value="F:metal ion binding"/>
    <property type="evidence" value="ECO:0007669"/>
    <property type="project" value="InterPro"/>
</dbReference>
<dbReference type="PANTHER" id="PTHR43595">
    <property type="entry name" value="37S RIBOSOMAL PROTEIN S26, MITOCHONDRIAL"/>
    <property type="match status" value="1"/>
</dbReference>
<evidence type="ECO:0000313" key="3">
    <source>
        <dbReference type="EMBL" id="AET41012.1"/>
    </source>
</evidence>
<dbReference type="GeneID" id="11471270"/>
<gene>
    <name evidence="3" type="ordered locus">Ecym_7164</name>
</gene>
<dbReference type="STRING" id="931890.G8JVZ7"/>
<dbReference type="Gene3D" id="3.55.40.20">
    <property type="entry name" value="Iron/manganese superoxide dismutase, C-terminal domain"/>
    <property type="match status" value="1"/>
</dbReference>
<dbReference type="GO" id="GO:0004784">
    <property type="term" value="F:superoxide dismutase activity"/>
    <property type="evidence" value="ECO:0007669"/>
    <property type="project" value="InterPro"/>
</dbReference>
<dbReference type="Proteomes" id="UP000006790">
    <property type="component" value="Chromosome 7"/>
</dbReference>
<dbReference type="InterPro" id="IPR036314">
    <property type="entry name" value="SOD_C_sf"/>
</dbReference>
<evidence type="ECO:0000259" key="2">
    <source>
        <dbReference type="Pfam" id="PF02777"/>
    </source>
</evidence>
<evidence type="ECO:0000256" key="1">
    <source>
        <dbReference type="ARBA" id="ARBA00037226"/>
    </source>
</evidence>
<dbReference type="GO" id="GO:0005763">
    <property type="term" value="C:mitochondrial small ribosomal subunit"/>
    <property type="evidence" value="ECO:0007669"/>
    <property type="project" value="EnsemblFungi"/>
</dbReference>
<accession>G8JVZ7</accession>
<dbReference type="FunCoup" id="G8JVZ7">
    <property type="interactions" value="152"/>
</dbReference>